<evidence type="ECO:0000313" key="3">
    <source>
        <dbReference type="Proteomes" id="UP001589700"/>
    </source>
</evidence>
<feature type="transmembrane region" description="Helical" evidence="1">
    <location>
        <begin position="103"/>
        <end position="124"/>
    </location>
</feature>
<dbReference type="RefSeq" id="WP_182631905.1">
    <property type="nucleotide sequence ID" value="NZ_JAALDM010000097.1"/>
</dbReference>
<name>A0ABV5JSI2_9ACTN</name>
<protein>
    <submittedName>
        <fullName evidence="2">Bax inhibitor-1/YccA family protein</fullName>
    </submittedName>
</protein>
<keyword evidence="1" id="KW-1133">Transmembrane helix</keyword>
<feature type="transmembrane region" description="Helical" evidence="1">
    <location>
        <begin position="76"/>
        <end position="97"/>
    </location>
</feature>
<dbReference type="Proteomes" id="UP001589700">
    <property type="component" value="Unassembled WGS sequence"/>
</dbReference>
<organism evidence="2 3">
    <name type="scientific">Dietzia aerolata</name>
    <dbReference type="NCBI Taxonomy" id="595984"/>
    <lineage>
        <taxon>Bacteria</taxon>
        <taxon>Bacillati</taxon>
        <taxon>Actinomycetota</taxon>
        <taxon>Actinomycetes</taxon>
        <taxon>Mycobacteriales</taxon>
        <taxon>Dietziaceae</taxon>
        <taxon>Dietzia</taxon>
    </lineage>
</organism>
<feature type="transmembrane region" description="Helical" evidence="1">
    <location>
        <begin position="230"/>
        <end position="248"/>
    </location>
</feature>
<dbReference type="InterPro" id="IPR010539">
    <property type="entry name" value="BaxI_1-like"/>
</dbReference>
<feature type="transmembrane region" description="Helical" evidence="1">
    <location>
        <begin position="158"/>
        <end position="182"/>
    </location>
</feature>
<dbReference type="PANTHER" id="PTHR41282">
    <property type="entry name" value="CONSERVED TRANSMEMBRANE PROTEIN-RELATED"/>
    <property type="match status" value="1"/>
</dbReference>
<gene>
    <name evidence="2" type="ORF">ACFFVD_08655</name>
</gene>
<sequence length="293" mass="30835">MRSSSNPVFSSLSSESARGATQLGGASRAAFHQGQYGQQGFGAQQGYAQSGYAQPGYAAQQPQFASDDRPMTIDDVVSKTGITLGVIAVIGIIAYWLSLSAGLAMPLLLVGGIGGFITVLVATFGRKMDSAVVTLIYAAFEGLFIGAVSHVFTMDIQGASAGVVIGQAILGTFGVFAGMLFVYKTGAVRVTPKFTRFMTAAIIGVVVMMLGNLVGAIFFDFNPLRDGGPIAIIFSLVCIGLAAFSFLMDFDNADRLVRAGAPSKMAWGVALGLAVTLVWLYVEILRLMSYFRD</sequence>
<dbReference type="EMBL" id="JBHMDY010000004">
    <property type="protein sequence ID" value="MFB9259870.1"/>
    <property type="molecule type" value="Genomic_DNA"/>
</dbReference>
<feature type="transmembrane region" description="Helical" evidence="1">
    <location>
        <begin position="194"/>
        <end position="218"/>
    </location>
</feature>
<comment type="caution">
    <text evidence="2">The sequence shown here is derived from an EMBL/GenBank/DDBJ whole genome shotgun (WGS) entry which is preliminary data.</text>
</comment>
<dbReference type="PANTHER" id="PTHR41282:SF1">
    <property type="entry name" value="CONSERVED TRANSMEMBRANE PROTEIN-RELATED"/>
    <property type="match status" value="1"/>
</dbReference>
<evidence type="ECO:0000313" key="2">
    <source>
        <dbReference type="EMBL" id="MFB9259870.1"/>
    </source>
</evidence>
<dbReference type="Pfam" id="PF12811">
    <property type="entry name" value="BaxI_1"/>
    <property type="match status" value="1"/>
</dbReference>
<feature type="transmembrane region" description="Helical" evidence="1">
    <location>
        <begin position="131"/>
        <end position="152"/>
    </location>
</feature>
<accession>A0ABV5JSI2</accession>
<keyword evidence="1" id="KW-0812">Transmembrane</keyword>
<reference evidence="2 3" key="1">
    <citation type="submission" date="2024-09" db="EMBL/GenBank/DDBJ databases">
        <authorList>
            <person name="Sun Q."/>
            <person name="Mori K."/>
        </authorList>
    </citation>
    <scope>NUCLEOTIDE SEQUENCE [LARGE SCALE GENOMIC DNA]</scope>
    <source>
        <strain evidence="2 3">CCM 7659</strain>
    </source>
</reference>
<keyword evidence="3" id="KW-1185">Reference proteome</keyword>
<dbReference type="PIRSF" id="PIRSF009160">
    <property type="entry name" value="UCP009160"/>
    <property type="match status" value="1"/>
</dbReference>
<keyword evidence="1" id="KW-0472">Membrane</keyword>
<evidence type="ECO:0000256" key="1">
    <source>
        <dbReference type="SAM" id="Phobius"/>
    </source>
</evidence>
<proteinExistence type="predicted"/>
<feature type="transmembrane region" description="Helical" evidence="1">
    <location>
        <begin position="269"/>
        <end position="291"/>
    </location>
</feature>